<name>A6G6V5_9BACT</name>
<proteinExistence type="predicted"/>
<protein>
    <submittedName>
        <fullName evidence="2">Uncharacterized protein</fullName>
    </submittedName>
</protein>
<dbReference type="Proteomes" id="UP000005801">
    <property type="component" value="Unassembled WGS sequence"/>
</dbReference>
<comment type="caution">
    <text evidence="2">The sequence shown here is derived from an EMBL/GenBank/DDBJ whole genome shotgun (WGS) entry which is preliminary data.</text>
</comment>
<evidence type="ECO:0000256" key="1">
    <source>
        <dbReference type="SAM" id="Phobius"/>
    </source>
</evidence>
<evidence type="ECO:0000313" key="3">
    <source>
        <dbReference type="Proteomes" id="UP000005801"/>
    </source>
</evidence>
<dbReference type="EMBL" id="ABCS01000031">
    <property type="protein sequence ID" value="EDM78408.1"/>
    <property type="molecule type" value="Genomic_DNA"/>
</dbReference>
<evidence type="ECO:0000313" key="2">
    <source>
        <dbReference type="EMBL" id="EDM78408.1"/>
    </source>
</evidence>
<keyword evidence="1" id="KW-0812">Transmembrane</keyword>
<reference evidence="2 3" key="1">
    <citation type="submission" date="2007-06" db="EMBL/GenBank/DDBJ databases">
        <authorList>
            <person name="Shimkets L."/>
            <person name="Ferriera S."/>
            <person name="Johnson J."/>
            <person name="Kravitz S."/>
            <person name="Beeson K."/>
            <person name="Sutton G."/>
            <person name="Rogers Y.-H."/>
            <person name="Friedman R."/>
            <person name="Frazier M."/>
            <person name="Venter J.C."/>
        </authorList>
    </citation>
    <scope>NUCLEOTIDE SEQUENCE [LARGE SCALE GENOMIC DNA]</scope>
    <source>
        <strain evidence="2 3">SIR-1</strain>
    </source>
</reference>
<organism evidence="2 3">
    <name type="scientific">Plesiocystis pacifica SIR-1</name>
    <dbReference type="NCBI Taxonomy" id="391625"/>
    <lineage>
        <taxon>Bacteria</taxon>
        <taxon>Pseudomonadati</taxon>
        <taxon>Myxococcota</taxon>
        <taxon>Polyangia</taxon>
        <taxon>Nannocystales</taxon>
        <taxon>Nannocystaceae</taxon>
        <taxon>Plesiocystis</taxon>
    </lineage>
</organism>
<dbReference type="AlphaFoldDB" id="A6G6V5"/>
<keyword evidence="1" id="KW-1133">Transmembrane helix</keyword>
<gene>
    <name evidence="2" type="ORF">PPSIR1_06151</name>
</gene>
<keyword evidence="1" id="KW-0472">Membrane</keyword>
<accession>A6G6V5</accession>
<keyword evidence="3" id="KW-1185">Reference proteome</keyword>
<sequence length="300" mass="33683">MLDPVSRFNTEEEEPMTAMRTVGIVAATLATTAVIGGGAYWLYKRRKKKKDDELADDDDVVLKDFEDDDDPITPDDIRPRGGFMDRNTLPDDVKQEFIEAFGGYAPPKDEILDNLTQEDVILFGVKSEPVPGYPEVREEILTAKVRTVEDTVIRARISEPEEFSAHLGSYAGHGFRFGEMVEVPRGVIIFAARPKPTDVTGYGKHGRPAGTFESSHVTKKSYDVHPGTPYDLVMPYITDDIEFHVDRAMVRFELVGTKGLHQQIVFKEGSMHGDVTLRALDRDPKTGLVFVARWNFHIEP</sequence>
<feature type="transmembrane region" description="Helical" evidence="1">
    <location>
        <begin position="20"/>
        <end position="43"/>
    </location>
</feature>